<keyword evidence="1" id="KW-0863">Zinc-finger</keyword>
<dbReference type="SMART" id="SM00343">
    <property type="entry name" value="ZnF_C2HC"/>
    <property type="match status" value="2"/>
</dbReference>
<evidence type="ECO:0000256" key="1">
    <source>
        <dbReference type="PROSITE-ProRule" id="PRU00047"/>
    </source>
</evidence>
<evidence type="ECO:0000313" key="4">
    <source>
        <dbReference type="Proteomes" id="UP000004995"/>
    </source>
</evidence>
<protein>
    <recommendedName>
        <fullName evidence="2">CCHC-type domain-containing protein</fullName>
    </recommendedName>
</protein>
<evidence type="ECO:0000259" key="2">
    <source>
        <dbReference type="PROSITE" id="PS50158"/>
    </source>
</evidence>
<organism evidence="3 4">
    <name type="scientific">Setaria italica</name>
    <name type="common">Foxtail millet</name>
    <name type="synonym">Panicum italicum</name>
    <dbReference type="NCBI Taxonomy" id="4555"/>
    <lineage>
        <taxon>Eukaryota</taxon>
        <taxon>Viridiplantae</taxon>
        <taxon>Streptophyta</taxon>
        <taxon>Embryophyta</taxon>
        <taxon>Tracheophyta</taxon>
        <taxon>Spermatophyta</taxon>
        <taxon>Magnoliopsida</taxon>
        <taxon>Liliopsida</taxon>
        <taxon>Poales</taxon>
        <taxon>Poaceae</taxon>
        <taxon>PACMAD clade</taxon>
        <taxon>Panicoideae</taxon>
        <taxon>Panicodae</taxon>
        <taxon>Paniceae</taxon>
        <taxon>Cenchrinae</taxon>
        <taxon>Setaria</taxon>
    </lineage>
</organism>
<dbReference type="InterPro" id="IPR001878">
    <property type="entry name" value="Znf_CCHC"/>
</dbReference>
<keyword evidence="1" id="KW-0862">Zinc</keyword>
<dbReference type="SUPFAM" id="SSF57756">
    <property type="entry name" value="Retrovirus zinc finger-like domains"/>
    <property type="match status" value="1"/>
</dbReference>
<dbReference type="PANTHER" id="PTHR33170">
    <property type="entry name" value="DUF4283 DOMAIN-CONTAINING PROTEIN-RELATED"/>
    <property type="match status" value="1"/>
</dbReference>
<dbReference type="InParanoid" id="K3ZCJ0"/>
<reference evidence="4" key="1">
    <citation type="journal article" date="2012" name="Nat. Biotechnol.">
        <title>Reference genome sequence of the model plant Setaria.</title>
        <authorList>
            <person name="Bennetzen J.L."/>
            <person name="Schmutz J."/>
            <person name="Wang H."/>
            <person name="Percifield R."/>
            <person name="Hawkins J."/>
            <person name="Pontaroli A.C."/>
            <person name="Estep M."/>
            <person name="Feng L."/>
            <person name="Vaughn J.N."/>
            <person name="Grimwood J."/>
            <person name="Jenkins J."/>
            <person name="Barry K."/>
            <person name="Lindquist E."/>
            <person name="Hellsten U."/>
            <person name="Deshpande S."/>
            <person name="Wang X."/>
            <person name="Wu X."/>
            <person name="Mitros T."/>
            <person name="Triplett J."/>
            <person name="Yang X."/>
            <person name="Ye C.Y."/>
            <person name="Mauro-Herrera M."/>
            <person name="Wang L."/>
            <person name="Li P."/>
            <person name="Sharma M."/>
            <person name="Sharma R."/>
            <person name="Ronald P.C."/>
            <person name="Panaud O."/>
            <person name="Kellogg E.A."/>
            <person name="Brutnell T.P."/>
            <person name="Doust A.N."/>
            <person name="Tuskan G.A."/>
            <person name="Rokhsar D."/>
            <person name="Devos K.M."/>
        </authorList>
    </citation>
    <scope>NUCLEOTIDE SEQUENCE [LARGE SCALE GENOMIC DNA]</scope>
    <source>
        <strain evidence="4">cv. Yugu1</strain>
    </source>
</reference>
<dbReference type="Gramene" id="KQL16904">
    <property type="protein sequence ID" value="KQL16904"/>
    <property type="gene ID" value="SETIT_024265mg"/>
</dbReference>
<evidence type="ECO:0000313" key="3">
    <source>
        <dbReference type="EnsemblPlants" id="KQL16904"/>
    </source>
</evidence>
<dbReference type="PROSITE" id="PS50158">
    <property type="entry name" value="ZF_CCHC"/>
    <property type="match status" value="1"/>
</dbReference>
<accession>K3ZCJ0</accession>
<dbReference type="Gene3D" id="4.10.60.10">
    <property type="entry name" value="Zinc finger, CCHC-type"/>
    <property type="match status" value="1"/>
</dbReference>
<dbReference type="eggNOG" id="ENOG502R490">
    <property type="taxonomic scope" value="Eukaryota"/>
</dbReference>
<dbReference type="AlphaFoldDB" id="K3ZCJ0"/>
<proteinExistence type="predicted"/>
<dbReference type="GO" id="GO:0003676">
    <property type="term" value="F:nucleic acid binding"/>
    <property type="evidence" value="ECO:0007669"/>
    <property type="project" value="InterPro"/>
</dbReference>
<feature type="domain" description="CCHC-type" evidence="2">
    <location>
        <begin position="76"/>
        <end position="91"/>
    </location>
</feature>
<dbReference type="OMA" id="MANCAPI"/>
<dbReference type="Proteomes" id="UP000004995">
    <property type="component" value="Unassembled WGS sequence"/>
</dbReference>
<dbReference type="HOGENOM" id="CLU_591345_0_0_1"/>
<dbReference type="GO" id="GO:0008270">
    <property type="term" value="F:zinc ion binding"/>
    <property type="evidence" value="ECO:0007669"/>
    <property type="project" value="UniProtKB-KW"/>
</dbReference>
<reference evidence="3" key="2">
    <citation type="submission" date="2018-08" db="UniProtKB">
        <authorList>
            <consortium name="EnsemblPlants"/>
        </authorList>
    </citation>
    <scope>IDENTIFICATION</scope>
    <source>
        <strain evidence="3">Yugu1</strain>
    </source>
</reference>
<keyword evidence="4" id="KW-1185">Reference proteome</keyword>
<dbReference type="InterPro" id="IPR036875">
    <property type="entry name" value="Znf_CCHC_sf"/>
</dbReference>
<dbReference type="EMBL" id="AGNK02002086">
    <property type="status" value="NOT_ANNOTATED_CDS"/>
    <property type="molecule type" value="Genomic_DNA"/>
</dbReference>
<dbReference type="PANTHER" id="PTHR33170:SF22">
    <property type="entry name" value="OS10G0417100 PROTEIN"/>
    <property type="match status" value="1"/>
</dbReference>
<name>K3ZCJ0_SETIT</name>
<sequence length="463" mass="51272">PKSVPLCGSDSAKWSTLGGDSRSFVQVLKSKPIHHQQMDDRGSFGARRAPRGGGRIWRGCGKIGHRSRNCFKSLVCGRCKKEGHVPRACPEFMPWECIAAFCGLAASGQGFHIIQDEDYGENSKDMANCAPITITGGSVIARHLEGEFKAQAGPSSPWRWYAKKLADNKFQMKFPLAKKVEELAFFTGIQMRTWNPHVGAKAELSAAWFRIFGIPPGKRIERKACYIGSLVGIPLEVDRLNLKRWEYVRVKIGCRNVSKVPAIVEGLLDLHFYDFTFQREVPTEGITNLAGNGSDTVAVIPAENPKMTEANAPGTTVLPSPETGTQEAPVPIWSSQEDQVLEELVVEGKSTLVEKEMSKAEATDELIVADSLGQLRQSDQIKKQGVRGIKIADKAELATKKKNLDVNHLSSQKSFAVLYNNELMLRSSKMGVNINSIDLEQFDVLKDMERDRANLNERNKCTL</sequence>
<keyword evidence="1" id="KW-0479">Metal-binding</keyword>
<dbReference type="EnsemblPlants" id="KQL16904">
    <property type="protein sequence ID" value="KQL16904"/>
    <property type="gene ID" value="SETIT_024265mg"/>
</dbReference>